<feature type="domain" description="Rap1a immunity protein" evidence="2">
    <location>
        <begin position="25"/>
        <end position="112"/>
    </location>
</feature>
<dbReference type="KEGG" id="ppg:PputGB1_1732"/>
<reference evidence="3 4" key="1">
    <citation type="submission" date="2008-01" db="EMBL/GenBank/DDBJ databases">
        <title>Complete sequence of Pseudomonas putida GB-1.</title>
        <authorList>
            <consortium name="US DOE Joint Genome Institute"/>
            <person name="Copeland A."/>
            <person name="Lucas S."/>
            <person name="Lapidus A."/>
            <person name="Barry K."/>
            <person name="Glavina del Rio T."/>
            <person name="Dalin E."/>
            <person name="Tice H."/>
            <person name="Pitluck S."/>
            <person name="Bruce D."/>
            <person name="Goodwin L."/>
            <person name="Chertkov O."/>
            <person name="Brettin T."/>
            <person name="Detter J.C."/>
            <person name="Han C."/>
            <person name="Kuske C.R."/>
            <person name="Schmutz J."/>
            <person name="Larimer F."/>
            <person name="Land M."/>
            <person name="Hauser L."/>
            <person name="Kyrpides N."/>
            <person name="Kim E."/>
            <person name="McCarthy J.K."/>
            <person name="Richardson P."/>
        </authorList>
    </citation>
    <scope>NUCLEOTIDE SEQUENCE [LARGE SCALE GENOMIC DNA]</scope>
    <source>
        <strain evidence="3 4">GB-1</strain>
    </source>
</reference>
<gene>
    <name evidence="3" type="ordered locus">PputGB1_1732</name>
</gene>
<dbReference type="RefSeq" id="WP_012271394.1">
    <property type="nucleotide sequence ID" value="NC_010322.1"/>
</dbReference>
<sequence>MLPKIRWAILTVMTMASAQPAFAYTGNDLVDWSRGFDAMQSGGVATWKDGMFVGYVAGVAETVNGVIYCPKREPTHLQNAAIVAKQLKANPEVWAEDASVIVVTALRSVAPCPKP</sequence>
<feature type="signal peptide" evidence="1">
    <location>
        <begin position="1"/>
        <end position="23"/>
    </location>
</feature>
<organism evidence="3 4">
    <name type="scientific">Pseudomonas putida (strain GB-1)</name>
    <dbReference type="NCBI Taxonomy" id="76869"/>
    <lineage>
        <taxon>Bacteria</taxon>
        <taxon>Pseudomonadati</taxon>
        <taxon>Pseudomonadota</taxon>
        <taxon>Gammaproteobacteria</taxon>
        <taxon>Pseudomonadales</taxon>
        <taxon>Pseudomonadaceae</taxon>
        <taxon>Pseudomonas</taxon>
    </lineage>
</organism>
<accession>B0KHD0</accession>
<dbReference type="AlphaFoldDB" id="B0KHD0"/>
<dbReference type="EMBL" id="CP000926">
    <property type="protein sequence ID" value="ABY97635.1"/>
    <property type="molecule type" value="Genomic_DNA"/>
</dbReference>
<feature type="chain" id="PRO_5002749405" description="Rap1a immunity protein domain-containing protein" evidence="1">
    <location>
        <begin position="24"/>
        <end position="115"/>
    </location>
</feature>
<evidence type="ECO:0000256" key="1">
    <source>
        <dbReference type="SAM" id="SignalP"/>
    </source>
</evidence>
<dbReference type="InterPro" id="IPR041238">
    <property type="entry name" value="Rap1a"/>
</dbReference>
<name>B0KHD0_PSEPG</name>
<evidence type="ECO:0000259" key="2">
    <source>
        <dbReference type="Pfam" id="PF18602"/>
    </source>
</evidence>
<dbReference type="HOGENOM" id="CLU_2106905_0_0_6"/>
<protein>
    <recommendedName>
        <fullName evidence="2">Rap1a immunity protein domain-containing protein</fullName>
    </recommendedName>
</protein>
<evidence type="ECO:0000313" key="4">
    <source>
        <dbReference type="Proteomes" id="UP000002157"/>
    </source>
</evidence>
<dbReference type="Pfam" id="PF18602">
    <property type="entry name" value="Rap1a"/>
    <property type="match status" value="1"/>
</dbReference>
<evidence type="ECO:0000313" key="3">
    <source>
        <dbReference type="EMBL" id="ABY97635.1"/>
    </source>
</evidence>
<keyword evidence="1" id="KW-0732">Signal</keyword>
<dbReference type="Proteomes" id="UP000002157">
    <property type="component" value="Chromosome"/>
</dbReference>
<dbReference type="Gene3D" id="1.10.890.40">
    <property type="match status" value="1"/>
</dbReference>
<proteinExistence type="predicted"/>